<dbReference type="GO" id="GO:0005886">
    <property type="term" value="C:plasma membrane"/>
    <property type="evidence" value="ECO:0007669"/>
    <property type="project" value="TreeGrafter"/>
</dbReference>
<dbReference type="GO" id="GO:0043123">
    <property type="term" value="P:positive regulation of canonical NF-kappaB signal transduction"/>
    <property type="evidence" value="ECO:0007669"/>
    <property type="project" value="TreeGrafter"/>
</dbReference>
<feature type="compositionally biased region" description="Low complexity" evidence="1">
    <location>
        <begin position="29"/>
        <end position="54"/>
    </location>
</feature>
<evidence type="ECO:0000259" key="2">
    <source>
        <dbReference type="PROSITE" id="PS50104"/>
    </source>
</evidence>
<sequence>MHGWIQKIFKSRVTSSAQREQEAQVPNKSVCSVSRESSSSISPCCSLPSSSSSLGTAPSKPQQPHSAPSSRRWSRDYDVFVCNSSLQSDIEEAFRLVSFLEASPRRLRCFLMQRDACPGGAIATEFCQAVQNSHLRALLITPDFLQDGWCKYIMHQALAEEPMSNRIIPLLQNVSRSQCPPEVRFYYQIDLSSNPERGYTLVNKSVLNYLENLDKNQKTLDYSTDSSSIGAISSPREREADTQVYDPAGMPTENDIEER</sequence>
<dbReference type="Proteomes" id="UP001331515">
    <property type="component" value="Unassembled WGS sequence"/>
</dbReference>
<reference evidence="3 4" key="1">
    <citation type="journal article" date="2023" name="Mol. Biol. Evol.">
        <title>Genomics of Secondarily Temperate Adaptation in the Only Non-Antarctic Icefish.</title>
        <authorList>
            <person name="Rivera-Colon A.G."/>
            <person name="Rayamajhi N."/>
            <person name="Minhas B.F."/>
            <person name="Madrigal G."/>
            <person name="Bilyk K.T."/>
            <person name="Yoon V."/>
            <person name="Hune M."/>
            <person name="Gregory S."/>
            <person name="Cheng C.H.C."/>
            <person name="Catchen J.M."/>
        </authorList>
    </citation>
    <scope>NUCLEOTIDE SEQUENCE [LARGE SCALE GENOMIC DNA]</scope>
    <source>
        <tissue evidence="3">White muscle</tissue>
    </source>
</reference>
<dbReference type="InterPro" id="IPR000157">
    <property type="entry name" value="TIR_dom"/>
</dbReference>
<comment type="caution">
    <text evidence="3">The sequence shown here is derived from an EMBL/GenBank/DDBJ whole genome shotgun (WGS) entry which is preliminary data.</text>
</comment>
<dbReference type="GO" id="GO:0035662">
    <property type="term" value="F:Toll-like receptor 4 binding"/>
    <property type="evidence" value="ECO:0007669"/>
    <property type="project" value="TreeGrafter"/>
</dbReference>
<evidence type="ECO:0000313" key="3">
    <source>
        <dbReference type="EMBL" id="KAK5929109.1"/>
    </source>
</evidence>
<dbReference type="PROSITE" id="PS50104">
    <property type="entry name" value="TIR"/>
    <property type="match status" value="1"/>
</dbReference>
<protein>
    <recommendedName>
        <fullName evidence="2">TIR domain-containing protein</fullName>
    </recommendedName>
</protein>
<feature type="compositionally biased region" description="Low complexity" evidence="1">
    <location>
        <begin position="223"/>
        <end position="234"/>
    </location>
</feature>
<dbReference type="AlphaFoldDB" id="A0AAN8HZE1"/>
<evidence type="ECO:0000313" key="4">
    <source>
        <dbReference type="Proteomes" id="UP001331515"/>
    </source>
</evidence>
<dbReference type="SUPFAM" id="SSF52200">
    <property type="entry name" value="Toll/Interleukin receptor TIR domain"/>
    <property type="match status" value="1"/>
</dbReference>
<dbReference type="EMBL" id="JAURVH010001517">
    <property type="protein sequence ID" value="KAK5929109.1"/>
    <property type="molecule type" value="Genomic_DNA"/>
</dbReference>
<dbReference type="InterPro" id="IPR017279">
    <property type="entry name" value="Tol-interleuk_rcpt_adapt_Tirap"/>
</dbReference>
<dbReference type="GO" id="GO:0005737">
    <property type="term" value="C:cytoplasm"/>
    <property type="evidence" value="ECO:0007669"/>
    <property type="project" value="TreeGrafter"/>
</dbReference>
<dbReference type="PANTHER" id="PTHR22662">
    <property type="entry name" value="TIRAP"/>
    <property type="match status" value="1"/>
</dbReference>
<gene>
    <name evidence="3" type="ORF">CgunFtcFv8_010371</name>
</gene>
<keyword evidence="4" id="KW-1185">Reference proteome</keyword>
<dbReference type="Pfam" id="PF13676">
    <property type="entry name" value="TIR_2"/>
    <property type="match status" value="1"/>
</dbReference>
<dbReference type="GO" id="GO:0035663">
    <property type="term" value="F:Toll-like receptor 2 binding"/>
    <property type="evidence" value="ECO:0007669"/>
    <property type="project" value="TreeGrafter"/>
</dbReference>
<name>A0AAN8HZE1_CHAGU</name>
<evidence type="ECO:0000256" key="1">
    <source>
        <dbReference type="SAM" id="MobiDB-lite"/>
    </source>
</evidence>
<feature type="region of interest" description="Disordered" evidence="1">
    <location>
        <begin position="220"/>
        <end position="259"/>
    </location>
</feature>
<feature type="region of interest" description="Disordered" evidence="1">
    <location>
        <begin position="15"/>
        <end position="71"/>
    </location>
</feature>
<dbReference type="PANTHER" id="PTHR22662:SF0">
    <property type="entry name" value="TOLL_INTERLEUKIN-1 RECEPTOR DOMAIN-CONTAINING ADAPTER PROTEIN"/>
    <property type="match status" value="1"/>
</dbReference>
<organism evidence="3 4">
    <name type="scientific">Champsocephalus gunnari</name>
    <name type="common">Mackerel icefish</name>
    <dbReference type="NCBI Taxonomy" id="52237"/>
    <lineage>
        <taxon>Eukaryota</taxon>
        <taxon>Metazoa</taxon>
        <taxon>Chordata</taxon>
        <taxon>Craniata</taxon>
        <taxon>Vertebrata</taxon>
        <taxon>Euteleostomi</taxon>
        <taxon>Actinopterygii</taxon>
        <taxon>Neopterygii</taxon>
        <taxon>Teleostei</taxon>
        <taxon>Neoteleostei</taxon>
        <taxon>Acanthomorphata</taxon>
        <taxon>Eupercaria</taxon>
        <taxon>Perciformes</taxon>
        <taxon>Notothenioidei</taxon>
        <taxon>Channichthyidae</taxon>
        <taxon>Champsocephalus</taxon>
    </lineage>
</organism>
<feature type="domain" description="TIR" evidence="2">
    <location>
        <begin position="75"/>
        <end position="213"/>
    </location>
</feature>
<dbReference type="GO" id="GO:0034142">
    <property type="term" value="P:toll-like receptor 4 signaling pathway"/>
    <property type="evidence" value="ECO:0007669"/>
    <property type="project" value="TreeGrafter"/>
</dbReference>
<dbReference type="GO" id="GO:2000343">
    <property type="term" value="P:positive regulation of chemokine (C-X-C motif) ligand 2 production"/>
    <property type="evidence" value="ECO:0007669"/>
    <property type="project" value="TreeGrafter"/>
</dbReference>
<proteinExistence type="predicted"/>
<feature type="compositionally biased region" description="Polar residues" evidence="1">
    <location>
        <begin position="55"/>
        <end position="71"/>
    </location>
</feature>
<dbReference type="Gene3D" id="3.40.50.10140">
    <property type="entry name" value="Toll/interleukin-1 receptor homology (TIR) domain"/>
    <property type="match status" value="1"/>
</dbReference>
<dbReference type="GO" id="GO:0032760">
    <property type="term" value="P:positive regulation of tumor necrosis factor production"/>
    <property type="evidence" value="ECO:0007669"/>
    <property type="project" value="TreeGrafter"/>
</dbReference>
<dbReference type="InterPro" id="IPR035897">
    <property type="entry name" value="Toll_tir_struct_dom_sf"/>
</dbReference>
<accession>A0AAN8HZE1</accession>